<protein>
    <submittedName>
        <fullName evidence="5">LuxR C-terminal-related transcriptional regulator</fullName>
    </submittedName>
</protein>
<comment type="caution">
    <text evidence="5">The sequence shown here is derived from an EMBL/GenBank/DDBJ whole genome shotgun (WGS) entry which is preliminary data.</text>
</comment>
<sequence>MWKTQIKKLQRVQDTYSSVCGLSMFITDASGAPLTRISGDQALARKIWEQPQPSLQERLAAIIREVGWKLRPVVYQYLRGPKMIVMPFKIGEQPAFYVWSGMIIEKQSRELIRRIIETDFADDADDWRRALDLVHDTPESLKDELVEKVAQFADIASVWLGQAQSDEAHARDLKRVHDLFGQAGAAEPAVLQTAAERLMAAAKLDFAGFAISGEDERLCVQYMVGGEDCEKLIGAQACLGEGFLGQIGLTEKMGYWEDVTWDPRRGFFTDKGLHPQAFVGFPAKIKDRLVGVLFGGRFAPGGITSESIELGRLIAQVLASQLNTVRLEEAASQQMARLSTLLGVAQAIVDVDDPRSVLFMLADVSHHLIQGAFSCMLWKDPAAGTGVQAISRGMSAEQMEHYAQDAAVRQFTNRPEGTLRHPTVFEADNGIVVCEVPLVCSGEVKGILGVGLHNEKEVAVYRPFLTALSLLGEIRLQHLQGAARLQDRERTGLLHSAMAEWNEPAYRETVQALELARRFAQKLRLPEAEIEELSEACMLSGCEPAFLERTAGSHPGAKLLRDARGLMQESGPKPATSFSMKAQVLSLVLRYVRHRENQAAIPYPAVEPELRQAFAAFVQGERVIESLISLREARGTADADMEKDLPSPGLMESYIPLTPREREVFNLILRGLSNLEIAEKLFISTHTVKNHITKIYEKLGVSDRTQALAKVYLTGLQVKI</sequence>
<proteinExistence type="predicted"/>
<evidence type="ECO:0000313" key="5">
    <source>
        <dbReference type="EMBL" id="MDO3679413.1"/>
    </source>
</evidence>
<dbReference type="InterPro" id="IPR000792">
    <property type="entry name" value="Tscrpt_reg_LuxR_C"/>
</dbReference>
<keyword evidence="3" id="KW-0804">Transcription</keyword>
<dbReference type="InterPro" id="IPR003018">
    <property type="entry name" value="GAF"/>
</dbReference>
<dbReference type="PANTHER" id="PTHR44688:SF16">
    <property type="entry name" value="DNA-BINDING TRANSCRIPTIONAL ACTIVATOR DEVR_DOSR"/>
    <property type="match status" value="1"/>
</dbReference>
<dbReference type="EMBL" id="JAUMKJ010000026">
    <property type="protein sequence ID" value="MDO3679413.1"/>
    <property type="molecule type" value="Genomic_DNA"/>
</dbReference>
<dbReference type="Proteomes" id="UP001168883">
    <property type="component" value="Unassembled WGS sequence"/>
</dbReference>
<evidence type="ECO:0000256" key="2">
    <source>
        <dbReference type="ARBA" id="ARBA00023125"/>
    </source>
</evidence>
<evidence type="ECO:0000313" key="6">
    <source>
        <dbReference type="Proteomes" id="UP001168883"/>
    </source>
</evidence>
<gene>
    <name evidence="5" type="ORF">Q3C12_20595</name>
</gene>
<dbReference type="SMART" id="SM00421">
    <property type="entry name" value="HTH_LUXR"/>
    <property type="match status" value="1"/>
</dbReference>
<keyword evidence="2" id="KW-0238">DNA-binding</keyword>
<evidence type="ECO:0000259" key="4">
    <source>
        <dbReference type="PROSITE" id="PS50043"/>
    </source>
</evidence>
<dbReference type="RefSeq" id="WP_302879600.1">
    <property type="nucleotide sequence ID" value="NZ_JAUMKJ010000026.1"/>
</dbReference>
<evidence type="ECO:0000256" key="1">
    <source>
        <dbReference type="ARBA" id="ARBA00023015"/>
    </source>
</evidence>
<organism evidence="5 6">
    <name type="scientific">Paenibacillus ehimensis</name>
    <dbReference type="NCBI Taxonomy" id="79264"/>
    <lineage>
        <taxon>Bacteria</taxon>
        <taxon>Bacillati</taxon>
        <taxon>Bacillota</taxon>
        <taxon>Bacilli</taxon>
        <taxon>Bacillales</taxon>
        <taxon>Paenibacillaceae</taxon>
        <taxon>Paenibacillus</taxon>
    </lineage>
</organism>
<evidence type="ECO:0000256" key="3">
    <source>
        <dbReference type="ARBA" id="ARBA00023163"/>
    </source>
</evidence>
<dbReference type="SUPFAM" id="SSF46894">
    <property type="entry name" value="C-terminal effector domain of the bipartite response regulators"/>
    <property type="match status" value="1"/>
</dbReference>
<dbReference type="PANTHER" id="PTHR44688">
    <property type="entry name" value="DNA-BINDING TRANSCRIPTIONAL ACTIVATOR DEVR_DOSR"/>
    <property type="match status" value="1"/>
</dbReference>
<dbReference type="CDD" id="cd06170">
    <property type="entry name" value="LuxR_C_like"/>
    <property type="match status" value="1"/>
</dbReference>
<dbReference type="SMART" id="SM00065">
    <property type="entry name" value="GAF"/>
    <property type="match status" value="1"/>
</dbReference>
<reference evidence="5" key="1">
    <citation type="submission" date="2023-07" db="EMBL/GenBank/DDBJ databases">
        <authorList>
            <person name="Aktuganov G."/>
            <person name="Boyko T."/>
            <person name="Delegan Y."/>
            <person name="Galimzianova N."/>
            <person name="Gilvanova E."/>
            <person name="Korobov V."/>
            <person name="Kuzmina L."/>
            <person name="Melentiev A."/>
            <person name="Milman P."/>
            <person name="Ryabova A."/>
            <person name="Stupak E."/>
            <person name="Yasakov T."/>
            <person name="Zharikova N."/>
            <person name="Zhurenko E."/>
        </authorList>
    </citation>
    <scope>NUCLEOTIDE SEQUENCE</scope>
    <source>
        <strain evidence="5">IB-739</strain>
    </source>
</reference>
<keyword evidence="6" id="KW-1185">Reference proteome</keyword>
<feature type="domain" description="HTH luxR-type" evidence="4">
    <location>
        <begin position="650"/>
        <end position="715"/>
    </location>
</feature>
<name>A0ABT8VEJ8_9BACL</name>
<dbReference type="PRINTS" id="PR00038">
    <property type="entry name" value="HTHLUXR"/>
</dbReference>
<keyword evidence="1" id="KW-0805">Transcription regulation</keyword>
<dbReference type="Gene3D" id="1.10.10.10">
    <property type="entry name" value="Winged helix-like DNA-binding domain superfamily/Winged helix DNA-binding domain"/>
    <property type="match status" value="1"/>
</dbReference>
<dbReference type="SUPFAM" id="SSF55781">
    <property type="entry name" value="GAF domain-like"/>
    <property type="match status" value="1"/>
</dbReference>
<dbReference type="InterPro" id="IPR029016">
    <property type="entry name" value="GAF-like_dom_sf"/>
</dbReference>
<dbReference type="PROSITE" id="PS50043">
    <property type="entry name" value="HTH_LUXR_2"/>
    <property type="match status" value="1"/>
</dbReference>
<accession>A0ABT8VEJ8</accession>
<dbReference type="InterPro" id="IPR016032">
    <property type="entry name" value="Sig_transdc_resp-reg_C-effctor"/>
</dbReference>
<dbReference type="InterPro" id="IPR036388">
    <property type="entry name" value="WH-like_DNA-bd_sf"/>
</dbReference>
<dbReference type="Gene3D" id="3.30.450.40">
    <property type="match status" value="1"/>
</dbReference>
<dbReference type="Pfam" id="PF00196">
    <property type="entry name" value="GerE"/>
    <property type="match status" value="1"/>
</dbReference>